<feature type="compositionally biased region" description="Polar residues" evidence="2">
    <location>
        <begin position="301"/>
        <end position="316"/>
    </location>
</feature>
<feature type="region of interest" description="Disordered" evidence="2">
    <location>
        <begin position="293"/>
        <end position="331"/>
    </location>
</feature>
<evidence type="ECO:0000313" key="4">
    <source>
        <dbReference type="Proteomes" id="UP000595140"/>
    </source>
</evidence>
<feature type="region of interest" description="Disordered" evidence="2">
    <location>
        <begin position="181"/>
        <end position="237"/>
    </location>
</feature>
<evidence type="ECO:0000256" key="2">
    <source>
        <dbReference type="SAM" id="MobiDB-lite"/>
    </source>
</evidence>
<feature type="compositionally biased region" description="Polar residues" evidence="2">
    <location>
        <begin position="634"/>
        <end position="647"/>
    </location>
</feature>
<evidence type="ECO:0000313" key="3">
    <source>
        <dbReference type="EMBL" id="VFQ62672.1"/>
    </source>
</evidence>
<feature type="region of interest" description="Disordered" evidence="2">
    <location>
        <begin position="251"/>
        <end position="273"/>
    </location>
</feature>
<feature type="region of interest" description="Disordered" evidence="2">
    <location>
        <begin position="634"/>
        <end position="663"/>
    </location>
</feature>
<evidence type="ECO:0000256" key="1">
    <source>
        <dbReference type="SAM" id="Coils"/>
    </source>
</evidence>
<sequence>MTCLRKPLGGRPAGGGPRMTDPAVAECVQLPRWSFLVLCLGPAKWALAKLGWAVFLLGWILPFPVGAREGNSYVVVSSQAECGMAVIPTSLKLWKAKFVFISSFPGDRHPFQARFPDYHTFIRHPRPEATPDLLAHAQKLLDDCWPKPPHVYTVCTKQNLAEVGILISLERQFKLTEAVLGSRPKHGLEESTSRPGDRVSEGEEEEEDEEVETDEELGQPSYSEGTADVEPSGGDMHPLEVIHKAKLLAQNRSREEEVQQEPPSGGTSGSAAVVPNREVIPTWNQRKRKLIQVEEEETASKQDTVPTQIPLSQRPTGPQDGKCPTSLDRTDGDVQAKAEVASLSATLKDEDEILSSLQGLVDGFYKKASAKLSLISKCRVGAEFSSGVDFLASVETELSRLRKLAEAEHEQATELKMQAVAKSEEVVRLQGLLKESEESASQLTTSMAELEGRLRQSEGRILEMDVDLAEAVSAQRSLEAGRDRALAEKEQVAAEKERAVSDFLQSPAFKDACLEKMVDYYESWLGNEAGIKKMGEEGKKWFGVYHEIQLVLRRTRRVDPSFPLPGVVIPDMHYLTTGPSHCFTHVSLQTIPTSINATAHLPYLFAFGPINWPSTCVVRPSLPYGNCANIPMASNNPKENVPSSSHSKAGRRPPPSPPKDAKSRTCSWWYRAKRLERRIERLQRLTNYLHGVPQRPAPSVEVAQPAADAIPADSILPSFATAPTAVGICVDPDLPSLSEESVQGPLCHEPAMAEVSKRSGRLVRKVGTNVRAYLEGFRRAHRKKTANTTLKTKFVTDHDTSSVDSSLSKEMGFLLRSHPQQGGERCVLSRTKGRGRHPKQDCKFSVLSRTLRCSLCYQQVVPIRTLFFVSFRVPIPRVKPCRWAPP</sequence>
<keyword evidence="4" id="KW-1185">Reference proteome</keyword>
<name>A0A484KKR5_9ASTE</name>
<accession>A0A484KKR5</accession>
<feature type="compositionally biased region" description="Basic and acidic residues" evidence="2">
    <location>
        <begin position="186"/>
        <end position="201"/>
    </location>
</feature>
<gene>
    <name evidence="3" type="ORF">CCAM_LOCUS4448</name>
</gene>
<reference evidence="3 4" key="1">
    <citation type="submission" date="2018-04" db="EMBL/GenBank/DDBJ databases">
        <authorList>
            <person name="Vogel A."/>
        </authorList>
    </citation>
    <scope>NUCLEOTIDE SEQUENCE [LARGE SCALE GENOMIC DNA]</scope>
</reference>
<protein>
    <submittedName>
        <fullName evidence="3">Uncharacterized protein</fullName>
    </submittedName>
</protein>
<feature type="compositionally biased region" description="Acidic residues" evidence="2">
    <location>
        <begin position="202"/>
        <end position="217"/>
    </location>
</feature>
<organism evidence="3 4">
    <name type="scientific">Cuscuta campestris</name>
    <dbReference type="NCBI Taxonomy" id="132261"/>
    <lineage>
        <taxon>Eukaryota</taxon>
        <taxon>Viridiplantae</taxon>
        <taxon>Streptophyta</taxon>
        <taxon>Embryophyta</taxon>
        <taxon>Tracheophyta</taxon>
        <taxon>Spermatophyta</taxon>
        <taxon>Magnoliopsida</taxon>
        <taxon>eudicotyledons</taxon>
        <taxon>Gunneridae</taxon>
        <taxon>Pentapetalae</taxon>
        <taxon>asterids</taxon>
        <taxon>lamiids</taxon>
        <taxon>Solanales</taxon>
        <taxon>Convolvulaceae</taxon>
        <taxon>Cuscuteae</taxon>
        <taxon>Cuscuta</taxon>
        <taxon>Cuscuta subgen. Grammica</taxon>
        <taxon>Cuscuta sect. Cleistogrammica</taxon>
    </lineage>
</organism>
<keyword evidence="1" id="KW-0175">Coiled coil</keyword>
<dbReference type="AlphaFoldDB" id="A0A484KKR5"/>
<dbReference type="EMBL" id="OOIL02000230">
    <property type="protein sequence ID" value="VFQ62672.1"/>
    <property type="molecule type" value="Genomic_DNA"/>
</dbReference>
<feature type="coiled-coil region" evidence="1">
    <location>
        <begin position="391"/>
        <end position="460"/>
    </location>
</feature>
<dbReference type="Proteomes" id="UP000595140">
    <property type="component" value="Unassembled WGS sequence"/>
</dbReference>
<proteinExistence type="predicted"/>